<feature type="domain" description="Phospholipase D-like" evidence="4">
    <location>
        <begin position="65"/>
        <end position="189"/>
    </location>
</feature>
<evidence type="ECO:0000313" key="5">
    <source>
        <dbReference type="EMBL" id="CAH0405323.1"/>
    </source>
</evidence>
<organism evidence="5 6">
    <name type="scientific">Chilo suppressalis</name>
    <name type="common">Asiatic rice borer moth</name>
    <dbReference type="NCBI Taxonomy" id="168631"/>
    <lineage>
        <taxon>Eukaryota</taxon>
        <taxon>Metazoa</taxon>
        <taxon>Ecdysozoa</taxon>
        <taxon>Arthropoda</taxon>
        <taxon>Hexapoda</taxon>
        <taxon>Insecta</taxon>
        <taxon>Pterygota</taxon>
        <taxon>Neoptera</taxon>
        <taxon>Endopterygota</taxon>
        <taxon>Lepidoptera</taxon>
        <taxon>Glossata</taxon>
        <taxon>Ditrysia</taxon>
        <taxon>Pyraloidea</taxon>
        <taxon>Crambidae</taxon>
        <taxon>Crambinae</taxon>
        <taxon>Chilo</taxon>
    </lineage>
</organism>
<gene>
    <name evidence="5" type="ORF">CHILSU_LOCUS8684</name>
</gene>
<dbReference type="InterPro" id="IPR025202">
    <property type="entry name" value="PLD-like_dom"/>
</dbReference>
<dbReference type="EMBL" id="OU963897">
    <property type="protein sequence ID" value="CAH0405323.1"/>
    <property type="molecule type" value="Genomic_DNA"/>
</dbReference>
<name>A0ABN8BCQ5_CHISP</name>
<dbReference type="Proteomes" id="UP001153292">
    <property type="component" value="Chromosome 4"/>
</dbReference>
<dbReference type="PANTHER" id="PTHR43856">
    <property type="entry name" value="CARDIOLIPIN HYDROLASE"/>
    <property type="match status" value="1"/>
</dbReference>
<evidence type="ECO:0000256" key="2">
    <source>
        <dbReference type="ARBA" id="ARBA00040549"/>
    </source>
</evidence>
<dbReference type="InterPro" id="IPR051406">
    <property type="entry name" value="PLD_domain"/>
</dbReference>
<evidence type="ECO:0000256" key="1">
    <source>
        <dbReference type="ARBA" id="ARBA00038012"/>
    </source>
</evidence>
<protein>
    <recommendedName>
        <fullName evidence="2">Mitochondrial cardiolipin hydrolase</fullName>
    </recommendedName>
    <alternativeName>
        <fullName evidence="3">Mitochondrial phospholipase</fullName>
    </alternativeName>
</protein>
<dbReference type="PANTHER" id="PTHR43856:SF2">
    <property type="entry name" value="PHOSPHOLIPASE D"/>
    <property type="match status" value="1"/>
</dbReference>
<evidence type="ECO:0000259" key="4">
    <source>
        <dbReference type="Pfam" id="PF13091"/>
    </source>
</evidence>
<keyword evidence="6" id="KW-1185">Reference proteome</keyword>
<proteinExistence type="inferred from homology"/>
<sequence length="202" mass="22905">MDTINWKNALFIGGTFLCGLAYKFLIYRQDEALDPSINEVLFYGAKEENKRKEIGLDNLFCIYYIIAHASRTVDVCVPKLESETITKCLISVHQKNKTRIRVAVHKSEQTDNLTSLSEQGIEVKVVKSTEPIEHEFILVDASESFADALALIGSLDYETTRVNCNRDNTLLTSEPKVVNNLKKEFDRIWNETPETNGEQVNG</sequence>
<evidence type="ECO:0000256" key="3">
    <source>
        <dbReference type="ARBA" id="ARBA00043167"/>
    </source>
</evidence>
<reference evidence="5" key="1">
    <citation type="submission" date="2021-12" db="EMBL/GenBank/DDBJ databases">
        <authorList>
            <person name="King R."/>
        </authorList>
    </citation>
    <scope>NUCLEOTIDE SEQUENCE</scope>
</reference>
<dbReference type="SUPFAM" id="SSF56024">
    <property type="entry name" value="Phospholipase D/nuclease"/>
    <property type="match status" value="1"/>
</dbReference>
<dbReference type="Gene3D" id="3.30.870.10">
    <property type="entry name" value="Endonuclease Chain A"/>
    <property type="match status" value="1"/>
</dbReference>
<accession>A0ABN8BCQ5</accession>
<evidence type="ECO:0000313" key="6">
    <source>
        <dbReference type="Proteomes" id="UP001153292"/>
    </source>
</evidence>
<dbReference type="Pfam" id="PF13091">
    <property type="entry name" value="PLDc_2"/>
    <property type="match status" value="1"/>
</dbReference>
<comment type="similarity">
    <text evidence="1">Belongs to the phospholipase D family. MitoPLD/Zucchini subfamily.</text>
</comment>